<keyword evidence="1" id="KW-1133">Transmembrane helix</keyword>
<dbReference type="RefSeq" id="WP_095586370.1">
    <property type="nucleotide sequence ID" value="NZ_PKRZ01000001.1"/>
</dbReference>
<proteinExistence type="predicted"/>
<reference evidence="3" key="1">
    <citation type="submission" date="2016-08" db="EMBL/GenBank/DDBJ databases">
        <title>Comparative genomics of Lactococcus lactis strain WFLU12 isolated from the gastrointestinal tract of wild olive flounder (Paralichythys olivaceus).</title>
        <authorList>
            <person name="Nguyen T.L."/>
            <person name="Kim D.-H."/>
        </authorList>
    </citation>
    <scope>NUCLEOTIDE SEQUENCE [LARGE SCALE GENOMIC DNA]</scope>
    <source>
        <strain evidence="3">WFLU12</strain>
    </source>
</reference>
<evidence type="ECO:0000313" key="3">
    <source>
        <dbReference type="Proteomes" id="UP000234865"/>
    </source>
</evidence>
<feature type="transmembrane region" description="Helical" evidence="1">
    <location>
        <begin position="41"/>
        <end position="59"/>
    </location>
</feature>
<dbReference type="Proteomes" id="UP000234865">
    <property type="component" value="Unassembled WGS sequence"/>
</dbReference>
<sequence>MKYLTKHPERTEADYRRHRKSLVAYELLHLYTPLQRNLYQITRGGIMISLGILVALFIINDSLTYSSQLLYGFILYLLGFFIVLPPKADKEIRFWKNYLVMHPENLLNVTINDSVENLKKVKLVEDTRRKCMINCFIIGTLILFLSLIIYLRTQS</sequence>
<feature type="transmembrane region" description="Helical" evidence="1">
    <location>
        <begin position="65"/>
        <end position="84"/>
    </location>
</feature>
<evidence type="ECO:0000256" key="1">
    <source>
        <dbReference type="SAM" id="Phobius"/>
    </source>
</evidence>
<accession>A0A2N5WAR0</accession>
<comment type="caution">
    <text evidence="2">The sequence shown here is derived from an EMBL/GenBank/DDBJ whole genome shotgun (WGS) entry which is preliminary data.</text>
</comment>
<feature type="transmembrane region" description="Helical" evidence="1">
    <location>
        <begin position="131"/>
        <end position="151"/>
    </location>
</feature>
<organism evidence="2 3">
    <name type="scientific">Lactococcus lactis subsp. lactis</name>
    <name type="common">Streptococcus lactis</name>
    <dbReference type="NCBI Taxonomy" id="1360"/>
    <lineage>
        <taxon>Bacteria</taxon>
        <taxon>Bacillati</taxon>
        <taxon>Bacillota</taxon>
        <taxon>Bacilli</taxon>
        <taxon>Lactobacillales</taxon>
        <taxon>Streptococcaceae</taxon>
        <taxon>Lactococcus</taxon>
    </lineage>
</organism>
<gene>
    <name evidence="2" type="ORF">CYU10_000164</name>
</gene>
<evidence type="ECO:0000313" key="2">
    <source>
        <dbReference type="EMBL" id="PLW59312.1"/>
    </source>
</evidence>
<dbReference type="EMBL" id="PKRZ01000001">
    <property type="protein sequence ID" value="PLW59312.1"/>
    <property type="molecule type" value="Genomic_DNA"/>
</dbReference>
<keyword evidence="1" id="KW-0472">Membrane</keyword>
<protein>
    <submittedName>
        <fullName evidence="2">Uncharacterized protein</fullName>
    </submittedName>
</protein>
<dbReference type="AlphaFoldDB" id="A0A2N5WAR0"/>
<keyword evidence="1" id="KW-0812">Transmembrane</keyword>
<name>A0A2N5WAR0_LACLL</name>